<comment type="subcellular location">
    <subcellularLocation>
        <location evidence="9 10">Cytoplasm</location>
    </subcellularLocation>
</comment>
<dbReference type="Proteomes" id="UP000235861">
    <property type="component" value="Unassembled WGS sequence"/>
</dbReference>
<comment type="catalytic activity">
    <reaction evidence="8">
        <text>Fe-coproporphyrin III + 2 H(+) = coproporphyrin III + Fe(2+)</text>
        <dbReference type="Rhea" id="RHEA:49572"/>
        <dbReference type="ChEBI" id="CHEBI:15378"/>
        <dbReference type="ChEBI" id="CHEBI:29033"/>
        <dbReference type="ChEBI" id="CHEBI:68438"/>
        <dbReference type="ChEBI" id="CHEBI:131725"/>
        <dbReference type="EC" id="4.99.1.9"/>
    </reaction>
    <physiologicalReaction direction="right-to-left" evidence="8">
        <dbReference type="Rhea" id="RHEA:49574"/>
    </physiologicalReaction>
</comment>
<dbReference type="InterPro" id="IPR001015">
    <property type="entry name" value="Ferrochelatase"/>
</dbReference>
<evidence type="ECO:0000256" key="6">
    <source>
        <dbReference type="ARBA" id="ARBA00023239"/>
    </source>
</evidence>
<dbReference type="SUPFAM" id="SSF53800">
    <property type="entry name" value="Chelatase"/>
    <property type="match status" value="1"/>
</dbReference>
<dbReference type="EC" id="4.98.1.1" evidence="9 10"/>
<dbReference type="NCBIfam" id="TIGR00109">
    <property type="entry name" value="hemH"/>
    <property type="match status" value="1"/>
</dbReference>
<evidence type="ECO:0000256" key="1">
    <source>
        <dbReference type="ARBA" id="ARBA00007718"/>
    </source>
</evidence>
<dbReference type="CDD" id="cd03411">
    <property type="entry name" value="Ferrochelatase_N"/>
    <property type="match status" value="1"/>
</dbReference>
<evidence type="ECO:0000256" key="5">
    <source>
        <dbReference type="ARBA" id="ARBA00023133"/>
    </source>
</evidence>
<dbReference type="CDD" id="cd00419">
    <property type="entry name" value="Ferrochelatase_C"/>
    <property type="match status" value="1"/>
</dbReference>
<dbReference type="FunFam" id="3.40.50.1400:FF:000002">
    <property type="entry name" value="Ferrochelatase"/>
    <property type="match status" value="1"/>
</dbReference>
<proteinExistence type="inferred from homology"/>
<dbReference type="InterPro" id="IPR033659">
    <property type="entry name" value="Ferrochelatase_N"/>
</dbReference>
<dbReference type="EMBL" id="PGGC01000200">
    <property type="protein sequence ID" value="PJG57547.1"/>
    <property type="molecule type" value="Genomic_DNA"/>
</dbReference>
<dbReference type="InterPro" id="IPR019772">
    <property type="entry name" value="Ferrochelatase_AS"/>
</dbReference>
<dbReference type="Pfam" id="PF00762">
    <property type="entry name" value="Ferrochelatase"/>
    <property type="match status" value="1"/>
</dbReference>
<keyword evidence="4 9" id="KW-0408">Iron</keyword>
<dbReference type="Gene3D" id="3.40.50.1400">
    <property type="match status" value="2"/>
</dbReference>
<dbReference type="GO" id="GO:0046872">
    <property type="term" value="F:metal ion binding"/>
    <property type="evidence" value="ECO:0007669"/>
    <property type="project" value="UniProtKB-KW"/>
</dbReference>
<comment type="function">
    <text evidence="9 10">Catalyzes the ferrous insertion into protoporphyrin IX.</text>
</comment>
<feature type="binding site" evidence="9">
    <location>
        <position position="278"/>
    </location>
    <ligand>
        <name>Fe(2+)</name>
        <dbReference type="ChEBI" id="CHEBI:29033"/>
    </ligand>
</feature>
<accession>A0A2H9U0G3</accession>
<evidence type="ECO:0000256" key="8">
    <source>
        <dbReference type="ARBA" id="ARBA00024536"/>
    </source>
</evidence>
<dbReference type="RefSeq" id="WP_100295302.1">
    <property type="nucleotide sequence ID" value="NZ_PGGC01000200.1"/>
</dbReference>
<keyword evidence="3 9" id="KW-0479">Metal-binding</keyword>
<keyword evidence="7 9" id="KW-0627">Porphyrin biosynthesis</keyword>
<reference evidence="11 12" key="1">
    <citation type="submission" date="2017-11" db="EMBL/GenBank/DDBJ databases">
        <title>Draft genome sequence of environmental isolate Aeromonas cavernicola sp. nov. MDC 2508.</title>
        <authorList>
            <person name="Colston S.M."/>
            <person name="Navarro A."/>
            <person name="Martinez-Murcia A.J."/>
            <person name="Graf J."/>
        </authorList>
    </citation>
    <scope>NUCLEOTIDE SEQUENCE [LARGE SCALE GENOMIC DNA]</scope>
    <source>
        <strain evidence="11 12">MDC 2508</strain>
    </source>
</reference>
<dbReference type="OrthoDB" id="9809741at2"/>
<name>A0A2H9U0G3_9GAMM</name>
<dbReference type="PANTHER" id="PTHR11108:SF1">
    <property type="entry name" value="FERROCHELATASE, MITOCHONDRIAL"/>
    <property type="match status" value="1"/>
</dbReference>
<evidence type="ECO:0000256" key="2">
    <source>
        <dbReference type="ARBA" id="ARBA00022490"/>
    </source>
</evidence>
<dbReference type="GO" id="GO:0006783">
    <property type="term" value="P:heme biosynthetic process"/>
    <property type="evidence" value="ECO:0007669"/>
    <property type="project" value="UniProtKB-UniRule"/>
</dbReference>
<evidence type="ECO:0000313" key="11">
    <source>
        <dbReference type="EMBL" id="PJG57547.1"/>
    </source>
</evidence>
<dbReference type="UniPathway" id="UPA00252">
    <property type="reaction ID" value="UER00325"/>
</dbReference>
<evidence type="ECO:0000313" key="12">
    <source>
        <dbReference type="Proteomes" id="UP000235861"/>
    </source>
</evidence>
<evidence type="ECO:0000256" key="7">
    <source>
        <dbReference type="ARBA" id="ARBA00023244"/>
    </source>
</evidence>
<dbReference type="HAMAP" id="MF_00323">
    <property type="entry name" value="Ferrochelatase"/>
    <property type="match status" value="1"/>
</dbReference>
<keyword evidence="5 9" id="KW-0350">Heme biosynthesis</keyword>
<feature type="binding site" evidence="9">
    <location>
        <position position="197"/>
    </location>
    <ligand>
        <name>Fe(2+)</name>
        <dbReference type="ChEBI" id="CHEBI:29033"/>
    </ligand>
</feature>
<organism evidence="11 12">
    <name type="scientific">Aeromonas cavernicola</name>
    <dbReference type="NCBI Taxonomy" id="1006623"/>
    <lineage>
        <taxon>Bacteria</taxon>
        <taxon>Pseudomonadati</taxon>
        <taxon>Pseudomonadota</taxon>
        <taxon>Gammaproteobacteria</taxon>
        <taxon>Aeromonadales</taxon>
        <taxon>Aeromonadaceae</taxon>
        <taxon>Aeromonas</taxon>
    </lineage>
</organism>
<dbReference type="GO" id="GO:0005737">
    <property type="term" value="C:cytoplasm"/>
    <property type="evidence" value="ECO:0007669"/>
    <property type="project" value="UniProtKB-SubCell"/>
</dbReference>
<evidence type="ECO:0000256" key="4">
    <source>
        <dbReference type="ARBA" id="ARBA00023004"/>
    </source>
</evidence>
<dbReference type="AlphaFoldDB" id="A0A2H9U0G3"/>
<keyword evidence="12" id="KW-1185">Reference proteome</keyword>
<evidence type="ECO:0000256" key="9">
    <source>
        <dbReference type="HAMAP-Rule" id="MF_00323"/>
    </source>
</evidence>
<dbReference type="InterPro" id="IPR033644">
    <property type="entry name" value="Ferrochelatase_C"/>
</dbReference>
<keyword evidence="2 9" id="KW-0963">Cytoplasm</keyword>
<comment type="catalytic activity">
    <reaction evidence="9 10">
        <text>heme b + 2 H(+) = protoporphyrin IX + Fe(2+)</text>
        <dbReference type="Rhea" id="RHEA:22584"/>
        <dbReference type="ChEBI" id="CHEBI:15378"/>
        <dbReference type="ChEBI" id="CHEBI:29033"/>
        <dbReference type="ChEBI" id="CHEBI:57306"/>
        <dbReference type="ChEBI" id="CHEBI:60344"/>
        <dbReference type="EC" id="4.98.1.1"/>
    </reaction>
</comment>
<dbReference type="GO" id="GO:0004325">
    <property type="term" value="F:ferrochelatase activity"/>
    <property type="evidence" value="ECO:0007669"/>
    <property type="project" value="UniProtKB-UniRule"/>
</dbReference>
<comment type="caution">
    <text evidence="11">The sequence shown here is derived from an EMBL/GenBank/DDBJ whole genome shotgun (WGS) entry which is preliminary data.</text>
</comment>
<evidence type="ECO:0000256" key="3">
    <source>
        <dbReference type="ARBA" id="ARBA00022723"/>
    </source>
</evidence>
<comment type="similarity">
    <text evidence="1 9 10">Belongs to the ferrochelatase family.</text>
</comment>
<protein>
    <recommendedName>
        <fullName evidence="9 10">Ferrochelatase</fullName>
        <ecNumber evidence="9 10">4.98.1.1</ecNumber>
    </recommendedName>
    <alternativeName>
        <fullName evidence="9">Heme synthase</fullName>
    </alternativeName>
    <alternativeName>
        <fullName evidence="9">Protoheme ferro-lyase</fullName>
    </alternativeName>
</protein>
<sequence length="324" mass="36598">MTTKTGVLLVNLGTPAAPTTAAVKAFLCQFLHDPRVVDLPRYLWCPLLHFIILPTRSPKVAKLYQQVWTEQGSPLMVISQQQRSALEQELKREGVDVPVALAMSYGSPSIDEGWQALKEKGVNRVILLPLYPQYSVSTTASVFDGWAKVMKQERNLPVMRLIRDYHAHPEYIQALAMSVRRHWEQHGQGDHLLMSFHGIPERYEHEGDPYGHQCRRTAALLAEALELTDGGWTASFQSRFGKEEWLKPYTDETIASLPTRGIKRLDVICPAFAADCLETLEEIQVQNREGFLDAGGEQFSYIPALNSDQAHIRMMVSLICRELA</sequence>
<evidence type="ECO:0000256" key="10">
    <source>
        <dbReference type="RuleBase" id="RU000607"/>
    </source>
</evidence>
<dbReference type="PANTHER" id="PTHR11108">
    <property type="entry name" value="FERROCHELATASE"/>
    <property type="match status" value="1"/>
</dbReference>
<keyword evidence="6 9" id="KW-0456">Lyase</keyword>
<comment type="pathway">
    <text evidence="9 10">Porphyrin-containing compound metabolism; protoheme biosynthesis; protoheme from protoporphyrin-IX: step 1/1.</text>
</comment>
<gene>
    <name evidence="9" type="primary">hemH</name>
    <name evidence="11" type="ORF">CUC53_17495</name>
</gene>
<dbReference type="PROSITE" id="PS00534">
    <property type="entry name" value="FERROCHELATASE"/>
    <property type="match status" value="1"/>
</dbReference>